<dbReference type="PANTHER" id="PTHR47135:SF4">
    <property type="match status" value="1"/>
</dbReference>
<keyword evidence="3" id="KW-1185">Reference proteome</keyword>
<proteinExistence type="predicted"/>
<feature type="domain" description="Fibronectin type-III" evidence="1">
    <location>
        <begin position="1017"/>
        <end position="1103"/>
    </location>
</feature>
<evidence type="ECO:0000313" key="3">
    <source>
        <dbReference type="Proteomes" id="UP000324091"/>
    </source>
</evidence>
<feature type="domain" description="Fibronectin type-III" evidence="1">
    <location>
        <begin position="488"/>
        <end position="576"/>
    </location>
</feature>
<feature type="domain" description="Fibronectin type-III" evidence="1">
    <location>
        <begin position="2862"/>
        <end position="2948"/>
    </location>
</feature>
<evidence type="ECO:0000313" key="2">
    <source>
        <dbReference type="EMBL" id="TWW72613.1"/>
    </source>
</evidence>
<dbReference type="SUPFAM" id="SSF49265">
    <property type="entry name" value="Fibronectin type III"/>
    <property type="match status" value="23"/>
</dbReference>
<comment type="caution">
    <text evidence="2">The sequence shown here is derived from an EMBL/GenBank/DDBJ whole genome shotgun (WGS) entry which is preliminary data.</text>
</comment>
<dbReference type="CDD" id="cd00063">
    <property type="entry name" value="FN3"/>
    <property type="match status" value="10"/>
</dbReference>
<feature type="domain" description="Fibronectin type-III" evidence="1">
    <location>
        <begin position="316"/>
        <end position="402"/>
    </location>
</feature>
<organism evidence="2 3">
    <name type="scientific">Takifugu flavidus</name>
    <name type="common">sansaifugu</name>
    <dbReference type="NCBI Taxonomy" id="433684"/>
    <lineage>
        <taxon>Eukaryota</taxon>
        <taxon>Metazoa</taxon>
        <taxon>Chordata</taxon>
        <taxon>Craniata</taxon>
        <taxon>Vertebrata</taxon>
        <taxon>Euteleostomi</taxon>
        <taxon>Actinopterygii</taxon>
        <taxon>Neopterygii</taxon>
        <taxon>Teleostei</taxon>
        <taxon>Neoteleostei</taxon>
        <taxon>Acanthomorphata</taxon>
        <taxon>Eupercaria</taxon>
        <taxon>Tetraodontiformes</taxon>
        <taxon>Tetradontoidea</taxon>
        <taxon>Tetraodontidae</taxon>
        <taxon>Takifugu</taxon>
    </lineage>
</organism>
<dbReference type="InterPro" id="IPR013783">
    <property type="entry name" value="Ig-like_fold"/>
</dbReference>
<dbReference type="InterPro" id="IPR003961">
    <property type="entry name" value="FN3_dom"/>
</dbReference>
<gene>
    <name evidence="2" type="ORF">D4764_15G0000070</name>
</gene>
<dbReference type="Gene3D" id="2.60.40.10">
    <property type="entry name" value="Immunoglobulins"/>
    <property type="match status" value="23"/>
</dbReference>
<dbReference type="Proteomes" id="UP000324091">
    <property type="component" value="Chromosome 15"/>
</dbReference>
<feature type="domain" description="Fibronectin type-III" evidence="1">
    <location>
        <begin position="837"/>
        <end position="926"/>
    </location>
</feature>
<feature type="domain" description="Fibronectin type-III" evidence="1">
    <location>
        <begin position="1141"/>
        <end position="1226"/>
    </location>
</feature>
<feature type="domain" description="Fibronectin type-III" evidence="1">
    <location>
        <begin position="2510"/>
        <end position="2595"/>
    </location>
</feature>
<feature type="domain" description="Fibronectin type-III" evidence="1">
    <location>
        <begin position="3118"/>
        <end position="3206"/>
    </location>
</feature>
<dbReference type="PROSITE" id="PS50853">
    <property type="entry name" value="FN3"/>
    <property type="match status" value="16"/>
</dbReference>
<feature type="domain" description="Fibronectin type-III" evidence="1">
    <location>
        <begin position="1490"/>
        <end position="1576"/>
    </location>
</feature>
<dbReference type="SMART" id="SM00060">
    <property type="entry name" value="FN3"/>
    <property type="match status" value="27"/>
</dbReference>
<dbReference type="PANTHER" id="PTHR47135">
    <property type="entry name" value="FIBRONECTIN TYPE III DOMAIN-CONTAINING PROTEIN 7"/>
    <property type="match status" value="1"/>
</dbReference>
<feature type="domain" description="Fibronectin type-III" evidence="1">
    <location>
        <begin position="1227"/>
        <end position="1316"/>
    </location>
</feature>
<feature type="domain" description="Fibronectin type-III" evidence="1">
    <location>
        <begin position="1577"/>
        <end position="1663"/>
    </location>
</feature>
<sequence length="3210" mass="339740">MIGSNLPPSMHTTTNTSYTLTNLTCGRRYAFRIAVQDGQSHSSYGPATEISTAPCQPSNLTARIDCGANNANFSWAETSNASFYTVEVTGEHGHVASCSSNTTSCFVKLHCGRSYSASLVASTESCNSSKHADILFDSAPCLPDDITAEIQCNTNGMNVSWAQTPGSDNYTAWAISTDGRRMSCNSTSNSCSIHNLQCGQIYEVAVTSSSMGCDIIAGSDYKVHSAPCKPENTSVEQNCSSNVMTVKWNRSNTTQNYTVKATSATGVNSTCESSLSRCTFLNLTCGQLYTFTVVAHSNVCMSEMSNPIETLTAPCPPTNVSAKHNCTTRKALVCWGNTAASTGYSVLAISNSGQNSSCSNMGTSCQLSDLVCGQQYSVVVEAMTSGCPGPTSAPVTLTTEPCTPMNLSVHYNVSTAQVTWNAAQGARSYSAQAVADQGSTVLCNTTNKGCFLNGLQCGQVYNVSVTAHERTCDSETSPARRITTEPCPPTNVRAVLECEQHSATISWQQSDLATGYVAYFENQSGHDTLCTGTQADTQCVVSGLVCDTVYSVWVKALGQQYNSSDSTIITLTAGPCMVSRIGAVIDCEADSALISWQPSSGAVSYITELTAASGHVTSCATNHTNCELSSMQCGEEYNVTVKAVGGTCNSTAQMAGYLSTEPCAPGNLSVSYNVSTAMVMWGAARGASSYSVQAVTHQGLTATCNTSQTDCFINGLQCGQIYNVTVTAHNQACNNTVVSERYRLLTEPCPPTAVQATMDCEQLNSTVSWQRSDLAVGYVAYFENQNGHCVSCVAGDTDVSCHVSELMCGTVYRVRVKALGQQYNSSDSTAFSLTSAPCQPPGITGRLDCVTNSAWISWDAAAGADSYFVTAVGAEGSRANCSTSSNTTCEVEDLACGVLYNFSVVAKNSNCESQSSETITLETAPCSLSGVTAVSQCHNSTILVMWDVMEGGEGNTVYSATAEARDRTYLSCNITGTSCYLYGAQCDSRYSIIVSALSDQCSNLRSPPYRISMEPCPPTNVAAHTSCEEDSALVSWSPSPVAETYHVVAVGEDGHNRTCNSTSTNCTLSQLLCEQKYRVFVTASHENCTSQASNNLTITTAPCAPRNVSASQVCLNRSVLVSWVGSPGALWYNVTMIGLCAPDNVTVSPAGQDIIVSWSPVTGAETFAAIATANDGHNYTCNSTSSNSCNLTGLPCGENYTITVVTVDGGCWSEPSSAVVLRTASCQATNLTAHLSCDTNTLTLTWAQSQLQGTTYILQTEMIGSNLPPSMHTTTNTSYTLTNLTCGRRYAFRIAVQDGQSHSSYGPATEISTAPCQPSNLTARIDCGANNANFSWAETSNASFYTVEVTGEHGHVASCSSNTTSCFVKLHCGRSYSASLVASTESCNSSKHADILFDSAPCLPDDITAEIQCNTNGMNVSWAQTPGSDNYTAWAISTDGRRMSCNSTSNSCSIHNLQCGQIYEVAVTSSSMGCDIIAGSDYKVHSAPCKPENTSVEQNCSSNVMTVKWNRSNTTQNYTVKATSATGVNSTCESSLSRCTFLNLTCGQLYTFTVVAHSNVCMSEMSNPIETLTAPCPPTNVSAKHNCTTRKALVCWGNTAASTGYSVLAISNSGQNSSCSNMGTSCQLSDLVCGQQYSVVVEAMTSGCPGPTSAPVTLTTEPCTPMNLSVHYNVSTAQVTWNAAQGARSYSAQAVADQGSTVLCNTTNKGCFLNGLQCGQVYNVSVTAHERTCDSETSPARRITTEPCPPTNVRAVLECEQHSATISWQQSDLATGYVAYFENQSGHDTLCTGTQAETQCVVSGLVCDTVYSVWVKALGQQYNSSDSTIITLTAGPCMVSRIGAVIDCEADSALISWQPSSGAVSYITELTAASGHVTSCATNHTNCELSSMQCGEEYNVTVKAVGGTCNSTAQMAGYLSTEPCAPGNLSVSYNVSTAMVMWGAARGASSYSVQAVTHQGLTATCNTSQTDCFINGLQCGQIYNVTVTAHNQACNNTVVSERYRLLTEPCPPTAVQATMDCEQLNSTVSWQRSDLAVGYVAYFENQNGHCVSCVAGDTDVSCHVSELMCGTVYRVRVKALGQQYNSSDSTAFSLTSAPCMPAELHVDVECSSDVAAVVSWNATYGTANFSLTAIISGTVQTLCTTQHNACNVTGLSCGETYNLSLTASNDQCSFAAPTHANLTARPCPPQRVAIDLQCGSRTAVLSWEERADVELYRGRAVKTSGSETVCNTTEVRISWHQARGVVNYTVAATGHLGYTSTHNTTQTLLLAAVPCGQEYNVTVQAPCIPHDVTTNVQCEADQGSVSWGLSNGAQSYIAVATGLDGHRHECLTNTTSCTWSDLHCGEEYTVVVRAKDGNCTSLPSNSSVIYMANRTTSLTTNGTTAHFSDLSCGQNYSLTVAPHSQYCPGTTGTPASIQTWPCPPVRISTRQDCLSALVEVAWEASNGSDFYTATIQTGDGISNVCMSDSNQCGIPGLICGRNFSVTVTASNQQCKINSSESTSLQSVPCAPTNVSTVTNGTTNTALVSWSPSLGAVRYTVTAQSNLNNVSCQTSEVTCNLDTLTCGNSYSVQVVAMDDNCSSIPSQAQMVTTAPCPPQNVSVNVSCPSNDISISWNTTGAADHFLVSVIPDNGGASESCNTTNTACSIRNVTCGHTFSVHVTSVRGSSHSQHSQTISIQSAPCQPPGITGRLDCVTNSAWISWDAAAGADSYFVTAVGAEGSRANCSTSSNTTCEVEDLACGVLYNFSVVAKNSNCESQSSETITLETAPCSLSGVTAVSQCHNSTILVMWDVMEGGEGNTVYSATAEARDRTYLSCNITGTSCYLYGAQCDSRYSIIVSALSDQCSNLRSPPYRISMEPCPPTNVAAHTSCEEDSALVSWSPSPVAETYHVVAVGEDGHNRTCNSTSTNCTLSQLLCEQKYRVFVTASHENCTSQASNNLTITTDTVELQLLPMQMEIQVLRFEWMEVNCNNTQYLLKLTGSLLGDSQAQFDLSSYWTSTTYYEIPLPCGSSYTATVESRNAAGTSDPSVALTGNTAPCPPTEVVFSGNSTSATVSWNTSVFATTYTVYDNSVTPRQQLCSTASFSCSLFNVASTNLVMTASNAAGESEATNVTIEAHSTLTVNVTRVTSTFIYLEWFPADEDATYTVIIKKQDGPMAETEPRKLTVIGSKIFVMDLSPKSAYCLSVSTGVEPESEPVCVQTASESHSH</sequence>
<dbReference type="InterPro" id="IPR036116">
    <property type="entry name" value="FN3_sf"/>
</dbReference>
<feature type="domain" description="Fibronectin type-III" evidence="1">
    <location>
        <begin position="2682"/>
        <end position="2771"/>
    </location>
</feature>
<feature type="domain" description="Fibronectin type-III" evidence="1">
    <location>
        <begin position="229"/>
        <end position="315"/>
    </location>
</feature>
<reference evidence="2 3" key="1">
    <citation type="submission" date="2019-04" db="EMBL/GenBank/DDBJ databases">
        <title>Chromosome genome assembly for Takifugu flavidus.</title>
        <authorList>
            <person name="Xiao S."/>
        </authorList>
    </citation>
    <scope>NUCLEOTIDE SEQUENCE [LARGE SCALE GENOMIC DNA]</scope>
    <source>
        <strain evidence="2">HTHZ2018</strain>
        <tissue evidence="2">Muscle</tissue>
    </source>
</reference>
<dbReference type="Pfam" id="PF00041">
    <property type="entry name" value="fn3"/>
    <property type="match status" value="9"/>
</dbReference>
<feature type="domain" description="Fibronectin type-III" evidence="1">
    <location>
        <begin position="2011"/>
        <end position="2099"/>
    </location>
</feature>
<protein>
    <recommendedName>
        <fullName evidence="1">Fibronectin type-III domain-containing protein</fullName>
    </recommendedName>
</protein>
<accession>A0A5C6NZA5</accession>
<feature type="domain" description="Fibronectin type-III" evidence="1">
    <location>
        <begin position="1"/>
        <end position="55"/>
    </location>
</feature>
<feature type="domain" description="Fibronectin type-III" evidence="1">
    <location>
        <begin position="1749"/>
        <end position="1837"/>
    </location>
</feature>
<dbReference type="EMBL" id="RHFK02000007">
    <property type="protein sequence ID" value="TWW72613.1"/>
    <property type="molecule type" value="Genomic_DNA"/>
</dbReference>
<evidence type="ECO:0000259" key="1">
    <source>
        <dbReference type="PROSITE" id="PS50853"/>
    </source>
</evidence>
<name>A0A5C6NZA5_9TELE</name>